<dbReference type="AlphaFoldDB" id="A0A2R5FVA4"/>
<keyword evidence="2" id="KW-1185">Reference proteome</keyword>
<evidence type="ECO:0000313" key="2">
    <source>
        <dbReference type="Proteomes" id="UP000245124"/>
    </source>
</evidence>
<accession>A0A2R5FVA4</accession>
<dbReference type="EMBL" id="BDUD01000001">
    <property type="protein sequence ID" value="GBG21388.1"/>
    <property type="molecule type" value="Genomic_DNA"/>
</dbReference>
<name>A0A2R5FVA4_NOSCO</name>
<gene>
    <name evidence="1" type="ORF">NIES4072_50720</name>
</gene>
<reference evidence="1 2" key="1">
    <citation type="submission" date="2017-06" db="EMBL/GenBank/DDBJ databases">
        <title>Genome sequencing of cyanobaciteial culture collection at National Institute for Environmental Studies (NIES).</title>
        <authorList>
            <person name="Hirose Y."/>
            <person name="Shimura Y."/>
            <person name="Fujisawa T."/>
            <person name="Nakamura Y."/>
            <person name="Kawachi M."/>
        </authorList>
    </citation>
    <scope>NUCLEOTIDE SEQUENCE [LARGE SCALE GENOMIC DNA]</scope>
    <source>
        <strain evidence="1 2">NIES-4072</strain>
    </source>
</reference>
<organism evidence="1 2">
    <name type="scientific">Nostoc commune NIES-4072</name>
    <dbReference type="NCBI Taxonomy" id="2005467"/>
    <lineage>
        <taxon>Bacteria</taxon>
        <taxon>Bacillati</taxon>
        <taxon>Cyanobacteriota</taxon>
        <taxon>Cyanophyceae</taxon>
        <taxon>Nostocales</taxon>
        <taxon>Nostocaceae</taxon>
        <taxon>Nostoc</taxon>
    </lineage>
</organism>
<sequence>MQGSEEAKSTTGYAYVIRWWSHWNAFPGRAWERVLKFCTDANRVSNYLPNPLPRELEGRQMHFSS</sequence>
<comment type="caution">
    <text evidence="1">The sequence shown here is derived from an EMBL/GenBank/DDBJ whole genome shotgun (WGS) entry which is preliminary data.</text>
</comment>
<dbReference type="Proteomes" id="UP000245124">
    <property type="component" value="Unassembled WGS sequence"/>
</dbReference>
<protein>
    <submittedName>
        <fullName evidence="1">Uncharacterized protein</fullName>
    </submittedName>
</protein>
<evidence type="ECO:0000313" key="1">
    <source>
        <dbReference type="EMBL" id="GBG21388.1"/>
    </source>
</evidence>
<proteinExistence type="predicted"/>